<evidence type="ECO:0000313" key="3">
    <source>
        <dbReference type="Proteomes" id="UP000483820"/>
    </source>
</evidence>
<reference evidence="2 3" key="1">
    <citation type="submission" date="2019-12" db="EMBL/GenBank/DDBJ databases">
        <title>Chromosome-level assembly of the Caenorhabditis remanei genome.</title>
        <authorList>
            <person name="Teterina A.A."/>
            <person name="Willis J.H."/>
            <person name="Phillips P.C."/>
        </authorList>
    </citation>
    <scope>NUCLEOTIDE SEQUENCE [LARGE SCALE GENOMIC DNA]</scope>
    <source>
        <strain evidence="2 3">PX506</strain>
        <tissue evidence="2">Whole organism</tissue>
    </source>
</reference>
<dbReference type="GeneID" id="78774827"/>
<organism evidence="2 3">
    <name type="scientific">Caenorhabditis remanei</name>
    <name type="common">Caenorhabditis vulgaris</name>
    <dbReference type="NCBI Taxonomy" id="31234"/>
    <lineage>
        <taxon>Eukaryota</taxon>
        <taxon>Metazoa</taxon>
        <taxon>Ecdysozoa</taxon>
        <taxon>Nematoda</taxon>
        <taxon>Chromadorea</taxon>
        <taxon>Rhabditida</taxon>
        <taxon>Rhabditina</taxon>
        <taxon>Rhabditomorpha</taxon>
        <taxon>Rhabditoidea</taxon>
        <taxon>Rhabditidae</taxon>
        <taxon>Peloderinae</taxon>
        <taxon>Caenorhabditis</taxon>
    </lineage>
</organism>
<protein>
    <submittedName>
        <fullName evidence="2">Uncharacterized protein</fullName>
    </submittedName>
</protein>
<dbReference type="RefSeq" id="XP_053586762.1">
    <property type="nucleotide sequence ID" value="XM_053727185.1"/>
</dbReference>
<gene>
    <name evidence="2" type="ORF">GCK72_009051</name>
</gene>
<dbReference type="EMBL" id="WUAV01000003">
    <property type="protein sequence ID" value="KAF1760801.1"/>
    <property type="molecule type" value="Genomic_DNA"/>
</dbReference>
<dbReference type="KEGG" id="crq:GCK72_009051"/>
<dbReference type="CTD" id="78774827"/>
<name>A0A6A5H1A6_CAERE</name>
<comment type="caution">
    <text evidence="2">The sequence shown here is derived from an EMBL/GenBank/DDBJ whole genome shotgun (WGS) entry which is preliminary data.</text>
</comment>
<accession>A0A6A5H1A6</accession>
<proteinExistence type="predicted"/>
<feature type="compositionally biased region" description="Basic residues" evidence="1">
    <location>
        <begin position="1"/>
        <end position="11"/>
    </location>
</feature>
<sequence>MTRRRGKKNKKTVQVMEPVESKSPPSQHHADEVDDDLEKAKKELEDVQKELTAERENHEKLIKYNDD</sequence>
<dbReference type="AlphaFoldDB" id="A0A6A5H1A6"/>
<dbReference type="Proteomes" id="UP000483820">
    <property type="component" value="Chromosome III"/>
</dbReference>
<evidence type="ECO:0000313" key="2">
    <source>
        <dbReference type="EMBL" id="KAF1760801.1"/>
    </source>
</evidence>
<feature type="compositionally biased region" description="Basic and acidic residues" evidence="1">
    <location>
        <begin position="38"/>
        <end position="67"/>
    </location>
</feature>
<feature type="region of interest" description="Disordered" evidence="1">
    <location>
        <begin position="1"/>
        <end position="67"/>
    </location>
</feature>
<evidence type="ECO:0000256" key="1">
    <source>
        <dbReference type="SAM" id="MobiDB-lite"/>
    </source>
</evidence>